<dbReference type="InterPro" id="IPR036397">
    <property type="entry name" value="RNaseH_sf"/>
</dbReference>
<dbReference type="EMBL" id="CP117267">
    <property type="protein sequence ID" value="WFS22801.1"/>
    <property type="molecule type" value="Genomic_DNA"/>
</dbReference>
<sequence>MTEQRPTYYFVTDVETNGPDPLRHSMLSFATVALRSDGVACGEFEAVLMPRVDRGTDERTMAWWGTQPEAWEAATADPEDPAAVMVRFVEWIEGFAGERAFAARPLMFDGLWIDHYLRTFADRFLLDVPYWGQCVFNAGPLDIGTYLLGVFGKTQPQSGADKFPDDLLGHHPHTHKAIDDARGYASLLSKLFDVARGLPENPLDFIRVQQ</sequence>
<organism evidence="1 2">
    <name type="scientific">Rhizobium rhododendri</name>
    <dbReference type="NCBI Taxonomy" id="2506430"/>
    <lineage>
        <taxon>Bacteria</taxon>
        <taxon>Pseudomonadati</taxon>
        <taxon>Pseudomonadota</taxon>
        <taxon>Alphaproteobacteria</taxon>
        <taxon>Hyphomicrobiales</taxon>
        <taxon>Rhizobiaceae</taxon>
        <taxon>Rhizobium/Agrobacterium group</taxon>
        <taxon>Rhizobium</taxon>
    </lineage>
</organism>
<dbReference type="Proteomes" id="UP000318939">
    <property type="component" value="Chromosome"/>
</dbReference>
<evidence type="ECO:0000313" key="1">
    <source>
        <dbReference type="EMBL" id="WFS22801.1"/>
    </source>
</evidence>
<dbReference type="RefSeq" id="WP_142823640.1">
    <property type="nucleotide sequence ID" value="NZ_CP117267.1"/>
</dbReference>
<gene>
    <name evidence="1" type="ORF">PR018_17035</name>
</gene>
<name>A0ABY8IGR7_9HYPH</name>
<evidence type="ECO:0000313" key="2">
    <source>
        <dbReference type="Proteomes" id="UP000318939"/>
    </source>
</evidence>
<keyword evidence="2" id="KW-1185">Reference proteome</keyword>
<dbReference type="InterPro" id="IPR012337">
    <property type="entry name" value="RNaseH-like_sf"/>
</dbReference>
<reference evidence="1" key="1">
    <citation type="journal article" date="2019" name="Phytopathology">
        <title>A Novel Group of Rhizobium tumorigenes-Like Agrobacteria Associated with Crown Gall Disease of Rhododendron and Blueberry.</title>
        <authorList>
            <person name="Kuzmanovic N."/>
            <person name="Behrens P."/>
            <person name="Idczak E."/>
            <person name="Wagner S."/>
            <person name="Gotz M."/>
            <person name="Sproer C."/>
            <person name="Bunk B."/>
            <person name="Overmann J."/>
            <person name="Smalla K."/>
        </authorList>
    </citation>
    <scope>NUCLEOTIDE SEQUENCE</scope>
    <source>
        <strain evidence="1">Rho-6.2</strain>
    </source>
</reference>
<proteinExistence type="predicted"/>
<protein>
    <submittedName>
        <fullName evidence="1">3'-5' exoribonuclease</fullName>
    </submittedName>
</protein>
<accession>A0ABY8IGR7</accession>
<dbReference type="Gene3D" id="3.30.420.10">
    <property type="entry name" value="Ribonuclease H-like superfamily/Ribonuclease H"/>
    <property type="match status" value="1"/>
</dbReference>
<reference evidence="1" key="2">
    <citation type="journal article" date="2023" name="MicrobiologyOpen">
        <title>Genomics of the tumorigenes clade of the family Rhizobiaceae and description of Rhizobium rhododendri sp. nov.</title>
        <authorList>
            <person name="Kuzmanovic N."/>
            <person name="diCenzo G.C."/>
            <person name="Bunk B."/>
            <person name="Sproeer C."/>
            <person name="Fruehling A."/>
            <person name="Neumann-Schaal M."/>
            <person name="Overmann J."/>
            <person name="Smalla K."/>
        </authorList>
    </citation>
    <scope>NUCLEOTIDE SEQUENCE</scope>
    <source>
        <strain evidence="1">Rho-6.2</strain>
    </source>
</reference>
<dbReference type="SUPFAM" id="SSF53098">
    <property type="entry name" value="Ribonuclease H-like"/>
    <property type="match status" value="1"/>
</dbReference>